<keyword evidence="1" id="KW-0805">Transcription regulation</keyword>
<keyword evidence="3" id="KW-0804">Transcription</keyword>
<sequence length="145" mass="15892">MTPEANRLVEAFADAGFPRMPAAALVAVLTSESSALTAAELATELEVSPAAVSGAVRYLQTVGMMTRRRAAGDRRYVYELPEHAWYAASVNNQALYERLASVAETTAASLDVPAARERVLDMAGFFRFVQRRIPDLLDEWNAQRS</sequence>
<dbReference type="InterPro" id="IPR036390">
    <property type="entry name" value="WH_DNA-bd_sf"/>
</dbReference>
<dbReference type="Pfam" id="PF12802">
    <property type="entry name" value="MarR_2"/>
    <property type="match status" value="1"/>
</dbReference>
<dbReference type="SUPFAM" id="SSF46785">
    <property type="entry name" value="Winged helix' DNA-binding domain"/>
    <property type="match status" value="1"/>
</dbReference>
<dbReference type="InterPro" id="IPR036388">
    <property type="entry name" value="WH-like_DNA-bd_sf"/>
</dbReference>
<evidence type="ECO:0000313" key="5">
    <source>
        <dbReference type="EMBL" id="MBA8989167.1"/>
    </source>
</evidence>
<evidence type="ECO:0000256" key="2">
    <source>
        <dbReference type="ARBA" id="ARBA00023125"/>
    </source>
</evidence>
<dbReference type="GO" id="GO:0003700">
    <property type="term" value="F:DNA-binding transcription factor activity"/>
    <property type="evidence" value="ECO:0007669"/>
    <property type="project" value="InterPro"/>
</dbReference>
<protein>
    <submittedName>
        <fullName evidence="5">DNA-binding transcriptional regulator GbsR (MarR family)</fullName>
    </submittedName>
</protein>
<reference evidence="5 6" key="1">
    <citation type="submission" date="2020-07" db="EMBL/GenBank/DDBJ databases">
        <title>Above-ground endophytic microbial communities from plants in different locations in the United States.</title>
        <authorList>
            <person name="Frank C."/>
        </authorList>
    </citation>
    <scope>NUCLEOTIDE SEQUENCE [LARGE SCALE GENOMIC DNA]</scope>
    <source>
        <strain evidence="5 6">WPL5_2</strain>
    </source>
</reference>
<dbReference type="AlphaFoldDB" id="A0AAW3T2U3"/>
<evidence type="ECO:0000313" key="6">
    <source>
        <dbReference type="Proteomes" id="UP000590225"/>
    </source>
</evidence>
<gene>
    <name evidence="5" type="ORF">FHW23_000399</name>
</gene>
<proteinExistence type="predicted"/>
<dbReference type="Proteomes" id="UP000590225">
    <property type="component" value="Unassembled WGS sequence"/>
</dbReference>
<evidence type="ECO:0000259" key="4">
    <source>
        <dbReference type="Pfam" id="PF12802"/>
    </source>
</evidence>
<dbReference type="PANTHER" id="PTHR38465:SF2">
    <property type="entry name" value="HTH-TYPE TRANSCRIPTIONAL REGULATOR MMPR5"/>
    <property type="match status" value="1"/>
</dbReference>
<dbReference type="GO" id="GO:0003677">
    <property type="term" value="F:DNA binding"/>
    <property type="evidence" value="ECO:0007669"/>
    <property type="project" value="UniProtKB-KW"/>
</dbReference>
<comment type="caution">
    <text evidence="5">The sequence shown here is derived from an EMBL/GenBank/DDBJ whole genome shotgun (WGS) entry which is preliminary data.</text>
</comment>
<dbReference type="RefSeq" id="WP_182514993.1">
    <property type="nucleotide sequence ID" value="NZ_JACGXP010000001.1"/>
</dbReference>
<dbReference type="InterPro" id="IPR052362">
    <property type="entry name" value="HTH-GbsR_regulator"/>
</dbReference>
<keyword evidence="2 5" id="KW-0238">DNA-binding</keyword>
<evidence type="ECO:0000256" key="3">
    <source>
        <dbReference type="ARBA" id="ARBA00023163"/>
    </source>
</evidence>
<accession>A0AAW3T2U3</accession>
<organism evidence="5 6">
    <name type="scientific">Curtobacterium pusillum</name>
    <dbReference type="NCBI Taxonomy" id="69373"/>
    <lineage>
        <taxon>Bacteria</taxon>
        <taxon>Bacillati</taxon>
        <taxon>Actinomycetota</taxon>
        <taxon>Actinomycetes</taxon>
        <taxon>Micrococcales</taxon>
        <taxon>Microbacteriaceae</taxon>
        <taxon>Curtobacterium</taxon>
    </lineage>
</organism>
<dbReference type="Gene3D" id="1.10.10.10">
    <property type="entry name" value="Winged helix-like DNA-binding domain superfamily/Winged helix DNA-binding domain"/>
    <property type="match status" value="1"/>
</dbReference>
<feature type="domain" description="HTH marR-type" evidence="4">
    <location>
        <begin position="16"/>
        <end position="75"/>
    </location>
</feature>
<evidence type="ECO:0000256" key="1">
    <source>
        <dbReference type="ARBA" id="ARBA00023015"/>
    </source>
</evidence>
<dbReference type="InterPro" id="IPR000835">
    <property type="entry name" value="HTH_MarR-typ"/>
</dbReference>
<dbReference type="PANTHER" id="PTHR38465">
    <property type="entry name" value="HTH-TYPE TRANSCRIPTIONAL REGULATOR MJ1563-RELATED"/>
    <property type="match status" value="1"/>
</dbReference>
<name>A0AAW3T2U3_9MICO</name>
<dbReference type="EMBL" id="JACGXP010000001">
    <property type="protein sequence ID" value="MBA8989167.1"/>
    <property type="molecule type" value="Genomic_DNA"/>
</dbReference>